<gene>
    <name evidence="1" type="ORF">H0A61_02732</name>
</gene>
<evidence type="ECO:0000313" key="2">
    <source>
        <dbReference type="Proteomes" id="UP000662904"/>
    </source>
</evidence>
<evidence type="ECO:0000313" key="1">
    <source>
        <dbReference type="EMBL" id="QSQ10328.1"/>
    </source>
</evidence>
<accession>A0A8A0RS56</accession>
<proteinExistence type="predicted"/>
<reference evidence="1" key="1">
    <citation type="submission" date="2020-07" db="EMBL/GenBank/DDBJ databases">
        <title>Koleobacter methoxysyntrophicus gen. nov., sp. nov., a novel anaerobic bacterium isolated from deep subsurface oil field and proposal of Koleobacterales ord. nov. in the phylum Firmicutes.</title>
        <authorList>
            <person name="Sakamoto S."/>
            <person name="Tamaki H."/>
        </authorList>
    </citation>
    <scope>NUCLEOTIDE SEQUENCE</scope>
    <source>
        <strain evidence="1">NRmbB1</strain>
    </source>
</reference>
<keyword evidence="2" id="KW-1185">Reference proteome</keyword>
<dbReference type="EMBL" id="CP059066">
    <property type="protein sequence ID" value="QSQ10328.1"/>
    <property type="molecule type" value="Genomic_DNA"/>
</dbReference>
<dbReference type="KEGG" id="kme:H0A61_02732"/>
<dbReference type="Proteomes" id="UP000662904">
    <property type="component" value="Chromosome"/>
</dbReference>
<dbReference type="AlphaFoldDB" id="A0A8A0RS56"/>
<sequence length="139" mass="16228">MGMIICSFNSFNQVEQTVERIREYGYEEEPIDIVVPEWIKEPEETWGILVPDLGKKQDIEVKDGKTDIIKNDYFNNVGKVINMLEKFDIPEEIAQSYEEEFQEGGILFLMGELQDQDVEVIESILKQKGANNIFKKYRD</sequence>
<protein>
    <submittedName>
        <fullName evidence="1">Uncharacterized protein</fullName>
    </submittedName>
</protein>
<organism evidence="1 2">
    <name type="scientific">Koleobacter methoxysyntrophicus</name>
    <dbReference type="NCBI Taxonomy" id="2751313"/>
    <lineage>
        <taxon>Bacteria</taxon>
        <taxon>Bacillati</taxon>
        <taxon>Bacillota</taxon>
        <taxon>Clostridia</taxon>
        <taxon>Koleobacterales</taxon>
        <taxon>Koleobacteraceae</taxon>
        <taxon>Koleobacter</taxon>
    </lineage>
</organism>
<dbReference type="RefSeq" id="WP_206707637.1">
    <property type="nucleotide sequence ID" value="NZ_CP059066.1"/>
</dbReference>
<name>A0A8A0RS56_9FIRM</name>